<comment type="caution">
    <text evidence="2">The sequence shown here is derived from an EMBL/GenBank/DDBJ whole genome shotgun (WGS) entry which is preliminary data.</text>
</comment>
<evidence type="ECO:0000256" key="1">
    <source>
        <dbReference type="SAM" id="SignalP"/>
    </source>
</evidence>
<evidence type="ECO:0000313" key="2">
    <source>
        <dbReference type="EMBL" id="MBB5744574.1"/>
    </source>
</evidence>
<protein>
    <recommendedName>
        <fullName evidence="4">DUF3034 domain-containing protein</fullName>
    </recommendedName>
</protein>
<feature type="chain" id="PRO_5031054695" description="DUF3034 domain-containing protein" evidence="1">
    <location>
        <begin position="29"/>
        <end position="303"/>
    </location>
</feature>
<dbReference type="InterPro" id="IPR021393">
    <property type="entry name" value="DUF3034"/>
</dbReference>
<organism evidence="2 3">
    <name type="scientific">Brevundimonas variabilis</name>
    <dbReference type="NCBI Taxonomy" id="74312"/>
    <lineage>
        <taxon>Bacteria</taxon>
        <taxon>Pseudomonadati</taxon>
        <taxon>Pseudomonadota</taxon>
        <taxon>Alphaproteobacteria</taxon>
        <taxon>Caulobacterales</taxon>
        <taxon>Caulobacteraceae</taxon>
        <taxon>Brevundimonas</taxon>
    </lineage>
</organism>
<reference evidence="2 3" key="1">
    <citation type="submission" date="2020-08" db="EMBL/GenBank/DDBJ databases">
        <title>Genomic Encyclopedia of Type Strains, Phase IV (KMG-IV): sequencing the most valuable type-strain genomes for metagenomic binning, comparative biology and taxonomic classification.</title>
        <authorList>
            <person name="Goeker M."/>
        </authorList>
    </citation>
    <scope>NUCLEOTIDE SEQUENCE [LARGE SCALE GENOMIC DNA]</scope>
    <source>
        <strain evidence="2 3">DSM 4737</strain>
    </source>
</reference>
<accession>A0A7W9CFG0</accession>
<dbReference type="Proteomes" id="UP000545037">
    <property type="component" value="Unassembled WGS sequence"/>
</dbReference>
<keyword evidence="3" id="KW-1185">Reference proteome</keyword>
<dbReference type="RefSeq" id="WP_183211556.1">
    <property type="nucleotide sequence ID" value="NZ_JACHOR010000001.1"/>
</dbReference>
<dbReference type="EMBL" id="JACHOR010000001">
    <property type="protein sequence ID" value="MBB5744574.1"/>
    <property type="molecule type" value="Genomic_DNA"/>
</dbReference>
<proteinExistence type="predicted"/>
<evidence type="ECO:0000313" key="3">
    <source>
        <dbReference type="Proteomes" id="UP000545037"/>
    </source>
</evidence>
<sequence length="303" mass="31683">MTHEVGASVIRSIFPCLLACLLAGPAAAQVFDWVPDSRTGGKLLLTGGVSSVEGAGGGGLATWAVTTGYGAEDGIGGNVHATYVSLPDYELRSVGAAVGLWDRVELSVARQEFDTGSTGALLGLGEGFTFTQDVVGVKVKLVGDAVYGQASWLPQVSIGVQHKSNDQGAVISAVGGRDDEGTDVYVAATKLFLSESLLVNGTVRWTKANQTGLLGFGGDRNDDYAPRFEGSVGYLLTRNLLVGAEYRTKPDNLGFAAEDDAFDLFAAYAFSKNVSLTAAYVDLGSIATFEDQRGLYLSLQVGF</sequence>
<dbReference type="AlphaFoldDB" id="A0A7W9CFG0"/>
<name>A0A7W9CFG0_9CAUL</name>
<keyword evidence="1" id="KW-0732">Signal</keyword>
<dbReference type="Pfam" id="PF11231">
    <property type="entry name" value="DUF3034"/>
    <property type="match status" value="1"/>
</dbReference>
<feature type="signal peptide" evidence="1">
    <location>
        <begin position="1"/>
        <end position="28"/>
    </location>
</feature>
<evidence type="ECO:0008006" key="4">
    <source>
        <dbReference type="Google" id="ProtNLM"/>
    </source>
</evidence>
<gene>
    <name evidence="2" type="ORF">GGR13_000146</name>
</gene>